<dbReference type="Pfam" id="PF04149">
    <property type="entry name" value="DUF397"/>
    <property type="match status" value="1"/>
</dbReference>
<protein>
    <recommendedName>
        <fullName evidence="1">DUF397 domain-containing protein</fullName>
    </recommendedName>
</protein>
<dbReference type="EMBL" id="MHSA01000008">
    <property type="protein sequence ID" value="OHA34770.1"/>
    <property type="molecule type" value="Genomic_DNA"/>
</dbReference>
<comment type="caution">
    <text evidence="2">The sequence shown here is derived from an EMBL/GenBank/DDBJ whole genome shotgun (WGS) entry which is preliminary data.</text>
</comment>
<feature type="domain" description="DUF397" evidence="1">
    <location>
        <begin position="13"/>
        <end position="65"/>
    </location>
</feature>
<dbReference type="Proteomes" id="UP000177797">
    <property type="component" value="Unassembled WGS sequence"/>
</dbReference>
<evidence type="ECO:0000259" key="1">
    <source>
        <dbReference type="Pfam" id="PF04149"/>
    </source>
</evidence>
<dbReference type="AlphaFoldDB" id="A0A1G2NFA3"/>
<sequence length="71" mass="8048">MKSKNLFRDEEFRTPEMCNPPQDGIDCVAVAINKNGVAVRSTHDPKKTTTVFTNTEWRNFITSVKQGNFSV</sequence>
<accession>A0A1G2NFA3</accession>
<evidence type="ECO:0000313" key="2">
    <source>
        <dbReference type="EMBL" id="OHA34770.1"/>
    </source>
</evidence>
<evidence type="ECO:0000313" key="3">
    <source>
        <dbReference type="Proteomes" id="UP000177797"/>
    </source>
</evidence>
<reference evidence="2 3" key="1">
    <citation type="journal article" date="2016" name="Nat. Commun.">
        <title>Thousands of microbial genomes shed light on interconnected biogeochemical processes in an aquifer system.</title>
        <authorList>
            <person name="Anantharaman K."/>
            <person name="Brown C.T."/>
            <person name="Hug L.A."/>
            <person name="Sharon I."/>
            <person name="Castelle C.J."/>
            <person name="Probst A.J."/>
            <person name="Thomas B.C."/>
            <person name="Singh A."/>
            <person name="Wilkins M.J."/>
            <person name="Karaoz U."/>
            <person name="Brodie E.L."/>
            <person name="Williams K.H."/>
            <person name="Hubbard S.S."/>
            <person name="Banfield J.F."/>
        </authorList>
    </citation>
    <scope>NUCLEOTIDE SEQUENCE [LARGE SCALE GENOMIC DNA]</scope>
</reference>
<dbReference type="InterPro" id="IPR007278">
    <property type="entry name" value="DUF397"/>
</dbReference>
<name>A0A1G2NFA3_9BACT</name>
<gene>
    <name evidence="2" type="ORF">A2938_03635</name>
</gene>
<proteinExistence type="predicted"/>
<organism evidence="2 3">
    <name type="scientific">Candidatus Taylorbacteria bacterium RIFCSPLOWO2_01_FULL_48_100</name>
    <dbReference type="NCBI Taxonomy" id="1802322"/>
    <lineage>
        <taxon>Bacteria</taxon>
        <taxon>Candidatus Tayloriibacteriota</taxon>
    </lineage>
</organism>